<sequence>MARGIVKDNMRPERANSACEEGCEAPGGEWAKISVLSGSRTRGVQRRGFRELGQAESEQGAEKQDSRTGRCEIEGCYMLEKCWWAGSGAKSRLTLGVEGERRERIGVYGVFLEKSKPR</sequence>
<dbReference type="AlphaFoldDB" id="F2PU39"/>
<dbReference type="VEuPathDB" id="FungiDB:TEQG_08690"/>
<evidence type="ECO:0000313" key="1">
    <source>
        <dbReference type="EMBL" id="EGE05407.1"/>
    </source>
</evidence>
<keyword evidence="2" id="KW-1185">Reference proteome</keyword>
<reference evidence="2" key="1">
    <citation type="journal article" date="2012" name="MBio">
        <title>Comparative genome analysis of Trichophyton rubrum and related dermatophytes reveals candidate genes involved in infection.</title>
        <authorList>
            <person name="Martinez D.A."/>
            <person name="Oliver B.G."/>
            <person name="Graeser Y."/>
            <person name="Goldberg J.M."/>
            <person name="Li W."/>
            <person name="Martinez-Rossi N.M."/>
            <person name="Monod M."/>
            <person name="Shelest E."/>
            <person name="Barton R.C."/>
            <person name="Birch E."/>
            <person name="Brakhage A.A."/>
            <person name="Chen Z."/>
            <person name="Gurr S.J."/>
            <person name="Heiman D."/>
            <person name="Heitman J."/>
            <person name="Kosti I."/>
            <person name="Rossi A."/>
            <person name="Saif S."/>
            <person name="Samalova M."/>
            <person name="Saunders C.W."/>
            <person name="Shea T."/>
            <person name="Summerbell R.C."/>
            <person name="Xu J."/>
            <person name="Young S."/>
            <person name="Zeng Q."/>
            <person name="Birren B.W."/>
            <person name="Cuomo C.A."/>
            <person name="White T.C."/>
        </authorList>
    </citation>
    <scope>NUCLEOTIDE SEQUENCE [LARGE SCALE GENOMIC DNA]</scope>
    <source>
        <strain evidence="2">ATCC MYA-4606 / CBS 127.97</strain>
    </source>
</reference>
<gene>
    <name evidence="1" type="ORF">TEQG_08690</name>
</gene>
<dbReference type="Proteomes" id="UP000009169">
    <property type="component" value="Unassembled WGS sequence"/>
</dbReference>
<protein>
    <submittedName>
        <fullName evidence="1">Uncharacterized protein</fullName>
    </submittedName>
</protein>
<dbReference type="HOGENOM" id="CLU_2074804_0_0_1"/>
<evidence type="ECO:0000313" key="2">
    <source>
        <dbReference type="Proteomes" id="UP000009169"/>
    </source>
</evidence>
<name>F2PU39_TRIEC</name>
<accession>F2PU39</accession>
<proteinExistence type="predicted"/>
<organism evidence="1 2">
    <name type="scientific">Trichophyton equinum (strain ATCC MYA-4606 / CBS 127.97)</name>
    <name type="common">Horse ringworm fungus</name>
    <dbReference type="NCBI Taxonomy" id="559882"/>
    <lineage>
        <taxon>Eukaryota</taxon>
        <taxon>Fungi</taxon>
        <taxon>Dikarya</taxon>
        <taxon>Ascomycota</taxon>
        <taxon>Pezizomycotina</taxon>
        <taxon>Eurotiomycetes</taxon>
        <taxon>Eurotiomycetidae</taxon>
        <taxon>Onygenales</taxon>
        <taxon>Arthrodermataceae</taxon>
        <taxon>Trichophyton</taxon>
    </lineage>
</organism>
<dbReference type="EMBL" id="DS995739">
    <property type="protein sequence ID" value="EGE05407.1"/>
    <property type="molecule type" value="Genomic_DNA"/>
</dbReference>